<sequence length="227" mass="25526">MTIIYHPEVVQGSDEWLALRCGLLTASEMKLIVTPTLKVAANDKQRAHLFELVSQRISGFVEPTYIGDEMLRGQDDELEARQRYAEAYAPVTECGFVTNDEWGFTIGCSPDGLVGDNGLIEIKSRRQKFQVATICARQMPDDYVMQVQTSLLVTGRAWCDFVSYSGGLPMVTLRVYPDARIQAAIIEAATAFEEAAAQYIATYRANLEADDMRWLPTERRVEQEIMI</sequence>
<dbReference type="Proteomes" id="UP000282957">
    <property type="component" value="Unassembled WGS sequence"/>
</dbReference>
<dbReference type="EMBL" id="SACL01000006">
    <property type="protein sequence ID" value="RVT95214.1"/>
    <property type="molecule type" value="Genomic_DNA"/>
</dbReference>
<protein>
    <submittedName>
        <fullName evidence="2">YqaJ-like viral recombinase</fullName>
    </submittedName>
</protein>
<name>A0A437MC43_9PROT</name>
<organism evidence="2 3">
    <name type="scientific">Rhodovarius crocodyli</name>
    <dbReference type="NCBI Taxonomy" id="1979269"/>
    <lineage>
        <taxon>Bacteria</taxon>
        <taxon>Pseudomonadati</taxon>
        <taxon>Pseudomonadota</taxon>
        <taxon>Alphaproteobacteria</taxon>
        <taxon>Acetobacterales</taxon>
        <taxon>Roseomonadaceae</taxon>
        <taxon>Rhodovarius</taxon>
    </lineage>
</organism>
<dbReference type="PANTHER" id="PTHR46609">
    <property type="entry name" value="EXONUCLEASE, PHAGE-TYPE/RECB, C-TERMINAL DOMAIN-CONTAINING PROTEIN"/>
    <property type="match status" value="1"/>
</dbReference>
<dbReference type="InterPro" id="IPR011335">
    <property type="entry name" value="Restrct_endonuc-II-like"/>
</dbReference>
<dbReference type="InterPro" id="IPR011604">
    <property type="entry name" value="PDDEXK-like_dom_sf"/>
</dbReference>
<dbReference type="AlphaFoldDB" id="A0A437MC43"/>
<gene>
    <name evidence="2" type="ORF">EOD42_16650</name>
</gene>
<dbReference type="RefSeq" id="WP_127788701.1">
    <property type="nucleotide sequence ID" value="NZ_SACL01000006.1"/>
</dbReference>
<evidence type="ECO:0000259" key="1">
    <source>
        <dbReference type="Pfam" id="PF09588"/>
    </source>
</evidence>
<keyword evidence="3" id="KW-1185">Reference proteome</keyword>
<comment type="caution">
    <text evidence="2">The sequence shown here is derived from an EMBL/GenBank/DDBJ whole genome shotgun (WGS) entry which is preliminary data.</text>
</comment>
<dbReference type="CDD" id="cd22343">
    <property type="entry name" value="PDDEXK_lambda_exonuclease-like"/>
    <property type="match status" value="1"/>
</dbReference>
<proteinExistence type="predicted"/>
<dbReference type="Pfam" id="PF09588">
    <property type="entry name" value="YqaJ"/>
    <property type="match status" value="1"/>
</dbReference>
<dbReference type="InterPro" id="IPR051703">
    <property type="entry name" value="NF-kappa-B_Signaling_Reg"/>
</dbReference>
<evidence type="ECO:0000313" key="2">
    <source>
        <dbReference type="EMBL" id="RVT95214.1"/>
    </source>
</evidence>
<dbReference type="PANTHER" id="PTHR46609:SF6">
    <property type="entry name" value="EXONUCLEASE, PHAGE-TYPE_RECB, C-TERMINAL DOMAIN-CONTAINING PROTEIN-RELATED"/>
    <property type="match status" value="1"/>
</dbReference>
<dbReference type="Gene3D" id="3.90.320.10">
    <property type="match status" value="1"/>
</dbReference>
<dbReference type="SUPFAM" id="SSF52980">
    <property type="entry name" value="Restriction endonuclease-like"/>
    <property type="match status" value="1"/>
</dbReference>
<evidence type="ECO:0000313" key="3">
    <source>
        <dbReference type="Proteomes" id="UP000282957"/>
    </source>
</evidence>
<accession>A0A437MC43</accession>
<feature type="domain" description="YqaJ viral recombinase" evidence="1">
    <location>
        <begin position="15"/>
        <end position="156"/>
    </location>
</feature>
<reference evidence="2 3" key="1">
    <citation type="submission" date="2019-01" db="EMBL/GenBank/DDBJ databases">
        <authorList>
            <person name="Chen W.-M."/>
        </authorList>
    </citation>
    <scope>NUCLEOTIDE SEQUENCE [LARGE SCALE GENOMIC DNA]</scope>
    <source>
        <strain evidence="2 3">CCP-6</strain>
    </source>
</reference>
<dbReference type="OrthoDB" id="1245848at2"/>
<dbReference type="InterPro" id="IPR019080">
    <property type="entry name" value="YqaJ_viral_recombinase"/>
</dbReference>